<name>A0A7J6SSV9_PEROL</name>
<comment type="caution">
    <text evidence="1">The sequence shown here is derived from an EMBL/GenBank/DDBJ whole genome shotgun (WGS) entry which is preliminary data.</text>
</comment>
<protein>
    <submittedName>
        <fullName evidence="1">Uncharacterized protein</fullName>
    </submittedName>
</protein>
<evidence type="ECO:0000313" key="2">
    <source>
        <dbReference type="Proteomes" id="UP000553632"/>
    </source>
</evidence>
<reference evidence="1 2" key="1">
    <citation type="submission" date="2020-04" db="EMBL/GenBank/DDBJ databases">
        <title>Perkinsus olseni comparative genomics.</title>
        <authorList>
            <person name="Bogema D.R."/>
        </authorList>
    </citation>
    <scope>NUCLEOTIDE SEQUENCE [LARGE SCALE GENOMIC DNA]</scope>
    <source>
        <strain evidence="1 2">ATCC PRA-207</strain>
    </source>
</reference>
<proteinExistence type="predicted"/>
<dbReference type="Proteomes" id="UP000553632">
    <property type="component" value="Unassembled WGS sequence"/>
</dbReference>
<feature type="non-terminal residue" evidence="1">
    <location>
        <position position="96"/>
    </location>
</feature>
<accession>A0A7J6SSV9</accession>
<feature type="non-terminal residue" evidence="1">
    <location>
        <position position="1"/>
    </location>
</feature>
<sequence>LPSGCSTPMVGLLHVCLHTSKNVRYTANRHGAADGRLRDRGWTSSELYKSNVEVEQTEGLEARCQMPIIDCCCPRGDSGQGKARLLASDSVSPVDL</sequence>
<evidence type="ECO:0000313" key="1">
    <source>
        <dbReference type="EMBL" id="KAF4735220.1"/>
    </source>
</evidence>
<gene>
    <name evidence="1" type="ORF">FOZ63_012055</name>
</gene>
<organism evidence="1 2">
    <name type="scientific">Perkinsus olseni</name>
    <name type="common">Perkinsus atlanticus</name>
    <dbReference type="NCBI Taxonomy" id="32597"/>
    <lineage>
        <taxon>Eukaryota</taxon>
        <taxon>Sar</taxon>
        <taxon>Alveolata</taxon>
        <taxon>Perkinsozoa</taxon>
        <taxon>Perkinsea</taxon>
        <taxon>Perkinsida</taxon>
        <taxon>Perkinsidae</taxon>
        <taxon>Perkinsus</taxon>
    </lineage>
</organism>
<dbReference type="EMBL" id="JABANO010016426">
    <property type="protein sequence ID" value="KAF4735220.1"/>
    <property type="molecule type" value="Genomic_DNA"/>
</dbReference>
<dbReference type="AlphaFoldDB" id="A0A7J6SSV9"/>
<keyword evidence="2" id="KW-1185">Reference proteome</keyword>